<dbReference type="Proteomes" id="UP000585050">
    <property type="component" value="Unassembled WGS sequence"/>
</dbReference>
<sequence length="183" mass="21285">MTKTPKLEEQLQTLKASKEAAELLWHSFEDGGMTIETPFTLGHNSYSFTTVIQLDADIINYFPNLCNEDLRLYQPKLSNVMKKHWYEVEFAFFKLSNNKKLWNLLSDTMVVFINAISVITMLDVEKLESVLVMLIPLAYVFFRKKIIEHISPLIVRSAFFVYKKFKPLLDKVIKNQKASIINS</sequence>
<reference evidence="1 2" key="1">
    <citation type="submission" date="2020-04" db="EMBL/GenBank/DDBJ databases">
        <title>Flammeovirga sp. SR4, a novel species isolated from seawater.</title>
        <authorList>
            <person name="Wang X."/>
        </authorList>
    </citation>
    <scope>NUCLEOTIDE SEQUENCE [LARGE SCALE GENOMIC DNA]</scope>
    <source>
        <strain evidence="1 2">SR4</strain>
    </source>
</reference>
<name>A0A7X8SHK3_9BACT</name>
<dbReference type="RefSeq" id="WP_168880956.1">
    <property type="nucleotide sequence ID" value="NZ_JABAIL010000001.1"/>
</dbReference>
<evidence type="ECO:0000313" key="2">
    <source>
        <dbReference type="Proteomes" id="UP000585050"/>
    </source>
</evidence>
<organism evidence="1 2">
    <name type="scientific">Flammeovirga agarivorans</name>
    <dbReference type="NCBI Taxonomy" id="2726742"/>
    <lineage>
        <taxon>Bacteria</taxon>
        <taxon>Pseudomonadati</taxon>
        <taxon>Bacteroidota</taxon>
        <taxon>Cytophagia</taxon>
        <taxon>Cytophagales</taxon>
        <taxon>Flammeovirgaceae</taxon>
        <taxon>Flammeovirga</taxon>
    </lineage>
</organism>
<keyword evidence="2" id="KW-1185">Reference proteome</keyword>
<dbReference type="AlphaFoldDB" id="A0A7X8SHK3"/>
<evidence type="ECO:0000313" key="1">
    <source>
        <dbReference type="EMBL" id="NLR90248.1"/>
    </source>
</evidence>
<proteinExistence type="predicted"/>
<accession>A0A7X8SHK3</accession>
<gene>
    <name evidence="1" type="ORF">HGP29_03480</name>
</gene>
<dbReference type="EMBL" id="JABAIL010000001">
    <property type="protein sequence ID" value="NLR90248.1"/>
    <property type="molecule type" value="Genomic_DNA"/>
</dbReference>
<protein>
    <submittedName>
        <fullName evidence="1">Uncharacterized protein</fullName>
    </submittedName>
</protein>
<comment type="caution">
    <text evidence="1">The sequence shown here is derived from an EMBL/GenBank/DDBJ whole genome shotgun (WGS) entry which is preliminary data.</text>
</comment>